<dbReference type="AlphaFoldDB" id="A0A6P6V8A0"/>
<comment type="similarity">
    <text evidence="7">Belongs to the type IV zinc-finger family. Class B subfamily.</text>
</comment>
<evidence type="ECO:0000313" key="12">
    <source>
        <dbReference type="Proteomes" id="UP001652660"/>
    </source>
</evidence>
<feature type="region of interest" description="Disordered" evidence="10">
    <location>
        <begin position="69"/>
        <end position="102"/>
    </location>
</feature>
<accession>A0A6P6V8A0</accession>
<dbReference type="InterPro" id="IPR013088">
    <property type="entry name" value="Znf_NHR/GATA"/>
</dbReference>
<feature type="compositionally biased region" description="Basic and acidic residues" evidence="10">
    <location>
        <begin position="69"/>
        <end position="78"/>
    </location>
</feature>
<feature type="region of interest" description="Disordered" evidence="10">
    <location>
        <begin position="1"/>
        <end position="53"/>
    </location>
</feature>
<evidence type="ECO:0000256" key="4">
    <source>
        <dbReference type="ARBA" id="ARBA00023015"/>
    </source>
</evidence>
<feature type="compositionally biased region" description="Low complexity" evidence="10">
    <location>
        <begin position="16"/>
        <end position="32"/>
    </location>
</feature>
<reference evidence="13" key="2">
    <citation type="submission" date="2025-08" db="UniProtKB">
        <authorList>
            <consortium name="RefSeq"/>
        </authorList>
    </citation>
    <scope>IDENTIFICATION</scope>
    <source>
        <tissue evidence="13">Leaves</tissue>
    </source>
</reference>
<evidence type="ECO:0000256" key="10">
    <source>
        <dbReference type="SAM" id="MobiDB-lite"/>
    </source>
</evidence>
<comment type="function">
    <text evidence="8">Transcriptional regulator that specifically binds 5'-GATA-3' or 5'-GAT-3' motifs within gene promoters.</text>
</comment>
<dbReference type="SMART" id="SM00401">
    <property type="entry name" value="ZnF_GATA"/>
    <property type="match status" value="1"/>
</dbReference>
<feature type="domain" description="GATA-type" evidence="11">
    <location>
        <begin position="27"/>
        <end position="62"/>
    </location>
</feature>
<evidence type="ECO:0000259" key="11">
    <source>
        <dbReference type="PROSITE" id="PS50114"/>
    </source>
</evidence>
<keyword evidence="6" id="KW-0804">Transcription</keyword>
<evidence type="ECO:0000256" key="5">
    <source>
        <dbReference type="ARBA" id="ARBA00023125"/>
    </source>
</evidence>
<evidence type="ECO:0000256" key="1">
    <source>
        <dbReference type="ARBA" id="ARBA00022723"/>
    </source>
</evidence>
<keyword evidence="3" id="KW-0862">Zinc</keyword>
<evidence type="ECO:0000256" key="9">
    <source>
        <dbReference type="PROSITE-ProRule" id="PRU00094"/>
    </source>
</evidence>
<proteinExistence type="inferred from homology"/>
<dbReference type="SUPFAM" id="SSF57716">
    <property type="entry name" value="Glucocorticoid receptor-like (DNA-binding domain)"/>
    <property type="match status" value="1"/>
</dbReference>
<dbReference type="GeneID" id="113718492"/>
<dbReference type="GO" id="GO:0043565">
    <property type="term" value="F:sequence-specific DNA binding"/>
    <property type="evidence" value="ECO:0007669"/>
    <property type="project" value="InterPro"/>
</dbReference>
<evidence type="ECO:0000313" key="13">
    <source>
        <dbReference type="RefSeq" id="XP_027099199.1"/>
    </source>
</evidence>
<dbReference type="GO" id="GO:0006355">
    <property type="term" value="P:regulation of DNA-templated transcription"/>
    <property type="evidence" value="ECO:0007669"/>
    <property type="project" value="InterPro"/>
</dbReference>
<evidence type="ECO:0000256" key="2">
    <source>
        <dbReference type="ARBA" id="ARBA00022771"/>
    </source>
</evidence>
<evidence type="ECO:0000256" key="8">
    <source>
        <dbReference type="ARBA" id="ARBA00037539"/>
    </source>
</evidence>
<dbReference type="RefSeq" id="XP_027099199.1">
    <property type="nucleotide sequence ID" value="XM_027243398.2"/>
</dbReference>
<evidence type="ECO:0000256" key="6">
    <source>
        <dbReference type="ARBA" id="ARBA00023163"/>
    </source>
</evidence>
<keyword evidence="4" id="KW-0805">Transcription regulation</keyword>
<dbReference type="PROSITE" id="PS50114">
    <property type="entry name" value="GATA_ZN_FINGER_2"/>
    <property type="match status" value="1"/>
</dbReference>
<gene>
    <name evidence="13" type="primary">LOC113718492</name>
</gene>
<name>A0A6P6V8A0_COFAR</name>
<dbReference type="InterPro" id="IPR000679">
    <property type="entry name" value="Znf_GATA"/>
</dbReference>
<evidence type="ECO:0000256" key="7">
    <source>
        <dbReference type="ARBA" id="ARBA00024019"/>
    </source>
</evidence>
<dbReference type="PROSITE" id="PS00344">
    <property type="entry name" value="GATA_ZN_FINGER_1"/>
    <property type="match status" value="1"/>
</dbReference>
<dbReference type="CDD" id="cd00202">
    <property type="entry name" value="ZnF_GATA"/>
    <property type="match status" value="1"/>
</dbReference>
<sequence length="146" mass="15725">MDLKEEKRSDSENAKRSSSSSPSASGSKQLKSCSDCHTTRTPLWRGGPAGPKSLCNACGIKYNKKRRELLGLDRGRNDKGKKKRKSSSGGNKSNEGGGVGQSLRMKLMALGGEMMLRRSGKLMGKLREEEQAAILLMALSCGSVYA</sequence>
<feature type="compositionally biased region" description="Basic and acidic residues" evidence="10">
    <location>
        <begin position="1"/>
        <end position="15"/>
    </location>
</feature>
<dbReference type="Gene3D" id="3.30.50.10">
    <property type="entry name" value="Erythroid Transcription Factor GATA-1, subunit A"/>
    <property type="match status" value="1"/>
</dbReference>
<keyword evidence="5" id="KW-0238">DNA-binding</keyword>
<dbReference type="PANTHER" id="PTHR47172:SF30">
    <property type="entry name" value="GATA TRANSCRIPTION FACTOR 16-LIKE"/>
    <property type="match status" value="1"/>
</dbReference>
<keyword evidence="1" id="KW-0479">Metal-binding</keyword>
<organism evidence="12 13">
    <name type="scientific">Coffea arabica</name>
    <name type="common">Arabian coffee</name>
    <dbReference type="NCBI Taxonomy" id="13443"/>
    <lineage>
        <taxon>Eukaryota</taxon>
        <taxon>Viridiplantae</taxon>
        <taxon>Streptophyta</taxon>
        <taxon>Embryophyta</taxon>
        <taxon>Tracheophyta</taxon>
        <taxon>Spermatophyta</taxon>
        <taxon>Magnoliopsida</taxon>
        <taxon>eudicotyledons</taxon>
        <taxon>Gunneridae</taxon>
        <taxon>Pentapetalae</taxon>
        <taxon>asterids</taxon>
        <taxon>lamiids</taxon>
        <taxon>Gentianales</taxon>
        <taxon>Rubiaceae</taxon>
        <taxon>Ixoroideae</taxon>
        <taxon>Gardenieae complex</taxon>
        <taxon>Bertiereae - Coffeeae clade</taxon>
        <taxon>Coffeeae</taxon>
        <taxon>Coffea</taxon>
    </lineage>
</organism>
<dbReference type="GO" id="GO:0008270">
    <property type="term" value="F:zinc ion binding"/>
    <property type="evidence" value="ECO:0007669"/>
    <property type="project" value="UniProtKB-KW"/>
</dbReference>
<reference evidence="12" key="1">
    <citation type="journal article" date="2025" name="Foods">
        <title>Unveiling the Microbial Signatures of Arabica Coffee Cherries: Insights into Ripeness Specific Diversity, Functional Traits, and Implications for Quality and Safety.</title>
        <authorList>
            <consortium name="RefSeq"/>
            <person name="Tenea G.N."/>
            <person name="Cifuentes V."/>
            <person name="Reyes P."/>
            <person name="Cevallos-Vallejos M."/>
        </authorList>
    </citation>
    <scope>NUCLEOTIDE SEQUENCE [LARGE SCALE GENOMIC DNA]</scope>
</reference>
<dbReference type="PANTHER" id="PTHR47172">
    <property type="entry name" value="OS01G0976800 PROTEIN"/>
    <property type="match status" value="1"/>
</dbReference>
<dbReference type="Pfam" id="PF00320">
    <property type="entry name" value="GATA"/>
    <property type="match status" value="1"/>
</dbReference>
<dbReference type="OrthoDB" id="2162994at2759"/>
<keyword evidence="2 9" id="KW-0863">Zinc-finger</keyword>
<evidence type="ECO:0000256" key="3">
    <source>
        <dbReference type="ARBA" id="ARBA00022833"/>
    </source>
</evidence>
<protein>
    <submittedName>
        <fullName evidence="13">GATA transcription factor 15</fullName>
    </submittedName>
</protein>
<dbReference type="Proteomes" id="UP001652660">
    <property type="component" value="Chromosome 1e"/>
</dbReference>
<keyword evidence="12" id="KW-1185">Reference proteome</keyword>